<keyword evidence="6" id="KW-1185">Reference proteome</keyword>
<dbReference type="InterPro" id="IPR054342">
    <property type="entry name" value="TY-Chap_C"/>
</dbReference>
<dbReference type="RefSeq" id="WP_072845704.1">
    <property type="nucleotide sequence ID" value="NZ_FNAB01000012.1"/>
</dbReference>
<dbReference type="Pfam" id="PF22551">
    <property type="entry name" value="TY-Chap1"/>
    <property type="match status" value="1"/>
</dbReference>
<dbReference type="AlphaFoldDB" id="A0A1G7B5Q7"/>
<reference evidence="5 6" key="1">
    <citation type="submission" date="2016-10" db="EMBL/GenBank/DDBJ databases">
        <authorList>
            <person name="de Groot N.N."/>
        </authorList>
    </citation>
    <scope>NUCLEOTIDE SEQUENCE [LARGE SCALE GENOMIC DNA]</scope>
    <source>
        <strain evidence="5 6">JCM 11308</strain>
    </source>
</reference>
<dbReference type="InterPro" id="IPR054344">
    <property type="entry name" value="TY-Chap_N"/>
</dbReference>
<evidence type="ECO:0000259" key="3">
    <source>
        <dbReference type="Pfam" id="PF22552"/>
    </source>
</evidence>
<accession>A0A1G7B5Q7</accession>
<evidence type="ECO:0000259" key="4">
    <source>
        <dbReference type="Pfam" id="PF22554"/>
    </source>
</evidence>
<evidence type="ECO:0000259" key="2">
    <source>
        <dbReference type="Pfam" id="PF22551"/>
    </source>
</evidence>
<dbReference type="STRING" id="168276.SAMN05444580_11281"/>
<feature type="domain" description="TY-Chap N-terminal" evidence="3">
    <location>
        <begin position="13"/>
        <end position="137"/>
    </location>
</feature>
<dbReference type="Pfam" id="PF22552">
    <property type="entry name" value="TY-Chap3"/>
    <property type="match status" value="1"/>
</dbReference>
<evidence type="ECO:0000313" key="5">
    <source>
        <dbReference type="EMBL" id="SDE22187.1"/>
    </source>
</evidence>
<dbReference type="EMBL" id="FNAB01000012">
    <property type="protein sequence ID" value="SDE22187.1"/>
    <property type="molecule type" value="Genomic_DNA"/>
</dbReference>
<evidence type="ECO:0000313" key="6">
    <source>
        <dbReference type="Proteomes" id="UP000199417"/>
    </source>
</evidence>
<organism evidence="5 6">
    <name type="scientific">Rhodococcus tukisamuensis</name>
    <dbReference type="NCBI Taxonomy" id="168276"/>
    <lineage>
        <taxon>Bacteria</taxon>
        <taxon>Bacillati</taxon>
        <taxon>Actinomycetota</taxon>
        <taxon>Actinomycetes</taxon>
        <taxon>Mycobacteriales</taxon>
        <taxon>Nocardiaceae</taxon>
        <taxon>Rhodococcus</taxon>
    </lineage>
</organism>
<feature type="domain" description="TY-Chap central" evidence="2">
    <location>
        <begin position="182"/>
        <end position="311"/>
    </location>
</feature>
<dbReference type="Pfam" id="PF22554">
    <property type="entry name" value="Chap-C"/>
    <property type="match status" value="1"/>
</dbReference>
<dbReference type="InterPro" id="IPR054343">
    <property type="entry name" value="TY-Chap_M"/>
</dbReference>
<gene>
    <name evidence="5" type="ORF">SAMN05444580_11281</name>
</gene>
<dbReference type="Gene3D" id="3.30.1460.10">
    <property type="match status" value="1"/>
</dbReference>
<feature type="region of interest" description="Disordered" evidence="1">
    <location>
        <begin position="413"/>
        <end position="447"/>
    </location>
</feature>
<feature type="domain" description="TY-Chap C-terminal" evidence="4">
    <location>
        <begin position="324"/>
        <end position="413"/>
    </location>
</feature>
<feature type="compositionally biased region" description="Basic and acidic residues" evidence="1">
    <location>
        <begin position="416"/>
        <end position="433"/>
    </location>
</feature>
<proteinExistence type="predicted"/>
<sequence length="447" mass="49707">MSDFDSFDDSVDRAWQHFQSGLADHLGAMDTTASLVLQSLGPGTGDGHAALVRFLVNDDRVSCWVPANGDSETRRAPTAAAETRLVDLGWALSDRSSDGEGLRFYWVAQPRRRADQLAAMSVTALREVWNVPHPSFLRAGSAGRPAELPFAANYSRDDLPAAPDPQPNTEAAQGIVFPRDRDHLRELVGNFLTRNSEDPPFVDADGDFELRFEKMAVFVKAHPTEPYVQIWVPLLHWISNRTQGAEIVAELNAEWPLIKFVLVEGRLCASINLMAQPFVPRHLEDMLGRMPAFLATFDDRFAARFGTVTFRQPQETVEHECEPEFPPGLMAVIDLGPDAAGALGARRVAEACGYDRDTLLEYIHISSEQEAEWRGHEEAARRSPNQEDLELCESEAKGWSLTTECLRAALRLVDSPGRHRAPDPTPEPHRPDTFGHPTEPTLFDEPT</sequence>
<protein>
    <submittedName>
        <fullName evidence="5">Uncharacterized protein</fullName>
    </submittedName>
</protein>
<name>A0A1G7B5Q7_9NOCA</name>
<dbReference type="Proteomes" id="UP000199417">
    <property type="component" value="Unassembled WGS sequence"/>
</dbReference>
<evidence type="ECO:0000256" key="1">
    <source>
        <dbReference type="SAM" id="MobiDB-lite"/>
    </source>
</evidence>